<comment type="cofactor">
    <cofactor evidence="10">
        <name>Zn(2+)</name>
        <dbReference type="ChEBI" id="CHEBI:29105"/>
    </cofactor>
    <text evidence="10">Binds 1 zinc ion per subunit.</text>
</comment>
<keyword evidence="15" id="KW-1185">Reference proteome</keyword>
<name>A0A941IXN9_9BACT</name>
<evidence type="ECO:0000256" key="5">
    <source>
        <dbReference type="ARBA" id="ARBA00022741"/>
    </source>
</evidence>
<keyword evidence="4 10" id="KW-0699">rRNA-binding</keyword>
<dbReference type="GO" id="GO:0003924">
    <property type="term" value="F:GTPase activity"/>
    <property type="evidence" value="ECO:0007669"/>
    <property type="project" value="UniProtKB-UniRule"/>
</dbReference>
<dbReference type="Proteomes" id="UP000679220">
    <property type="component" value="Unassembled WGS sequence"/>
</dbReference>
<reference evidence="14" key="1">
    <citation type="journal article" date="2018" name="Int. J. Syst. Evol. Microbiol.">
        <title>Carboxylicivirga sediminis sp. nov., isolated from coastal sediment.</title>
        <authorList>
            <person name="Wang F.Q."/>
            <person name="Ren L.H."/>
            <person name="Zou R.J."/>
            <person name="Sun Y.Z."/>
            <person name="Liu X.J."/>
            <person name="Jiang F."/>
            <person name="Liu L.J."/>
        </authorList>
    </citation>
    <scope>NUCLEOTIDE SEQUENCE</scope>
    <source>
        <strain evidence="14">JR1</strain>
    </source>
</reference>
<dbReference type="AlphaFoldDB" id="A0A941IXN9"/>
<protein>
    <recommendedName>
        <fullName evidence="10">Small ribosomal subunit biogenesis GTPase RsgA</fullName>
        <ecNumber evidence="10">3.6.1.-</ecNumber>
    </recommendedName>
</protein>
<keyword evidence="1 10" id="KW-0963">Cytoplasm</keyword>
<dbReference type="PANTHER" id="PTHR32120">
    <property type="entry name" value="SMALL RIBOSOMAL SUBUNIT BIOGENESIS GTPASE RSGA"/>
    <property type="match status" value="1"/>
</dbReference>
<evidence type="ECO:0000256" key="7">
    <source>
        <dbReference type="ARBA" id="ARBA00022833"/>
    </source>
</evidence>
<dbReference type="InterPro" id="IPR030378">
    <property type="entry name" value="G_CP_dom"/>
</dbReference>
<comment type="similarity">
    <text evidence="10">Belongs to the TRAFAC class YlqF/YawG GTPase family. RsgA subfamily.</text>
</comment>
<keyword evidence="6 10" id="KW-0378">Hydrolase</keyword>
<dbReference type="PANTHER" id="PTHR32120:SF10">
    <property type="entry name" value="SMALL RIBOSOMAL SUBUNIT BIOGENESIS GTPASE RSGA"/>
    <property type="match status" value="1"/>
</dbReference>
<feature type="domain" description="CP-type G" evidence="13">
    <location>
        <begin position="83"/>
        <end position="240"/>
    </location>
</feature>
<dbReference type="PROSITE" id="PS50936">
    <property type="entry name" value="ENGC_GTPASE"/>
    <property type="match status" value="1"/>
</dbReference>
<comment type="subunit">
    <text evidence="10">Monomer. Associates with 30S ribosomal subunit, binds 16S rRNA.</text>
</comment>
<feature type="binding site" evidence="10">
    <location>
        <position position="268"/>
    </location>
    <ligand>
        <name>Zn(2+)</name>
        <dbReference type="ChEBI" id="CHEBI:29105"/>
    </ligand>
</feature>
<dbReference type="InterPro" id="IPR004881">
    <property type="entry name" value="Ribosome_biogen_GTPase_RsgA"/>
</dbReference>
<dbReference type="GO" id="GO:0019843">
    <property type="term" value="F:rRNA binding"/>
    <property type="evidence" value="ECO:0007669"/>
    <property type="project" value="UniProtKB-KW"/>
</dbReference>
<keyword evidence="7 10" id="KW-0862">Zinc</keyword>
<dbReference type="Gene3D" id="3.40.50.300">
    <property type="entry name" value="P-loop containing nucleotide triphosphate hydrolases"/>
    <property type="match status" value="1"/>
</dbReference>
<evidence type="ECO:0000256" key="2">
    <source>
        <dbReference type="ARBA" id="ARBA00022517"/>
    </source>
</evidence>
<dbReference type="Pfam" id="PF03193">
    <property type="entry name" value="RsgA_GTPase"/>
    <property type="match status" value="1"/>
</dbReference>
<evidence type="ECO:0000256" key="3">
    <source>
        <dbReference type="ARBA" id="ARBA00022723"/>
    </source>
</evidence>
<evidence type="ECO:0000313" key="15">
    <source>
        <dbReference type="Proteomes" id="UP000679220"/>
    </source>
</evidence>
<comment type="subcellular location">
    <subcellularLocation>
        <location evidence="10">Cytoplasm</location>
    </subcellularLocation>
</comment>
<dbReference type="InterPro" id="IPR012340">
    <property type="entry name" value="NA-bd_OB-fold"/>
</dbReference>
<dbReference type="HAMAP" id="MF_01820">
    <property type="entry name" value="GTPase_RsgA"/>
    <property type="match status" value="1"/>
</dbReference>
<dbReference type="Gene3D" id="2.40.50.140">
    <property type="entry name" value="Nucleic acid-binding proteins"/>
    <property type="match status" value="1"/>
</dbReference>
<evidence type="ECO:0000256" key="6">
    <source>
        <dbReference type="ARBA" id="ARBA00022801"/>
    </source>
</evidence>
<keyword evidence="8 10" id="KW-0694">RNA-binding</keyword>
<dbReference type="EC" id="3.6.1.-" evidence="10"/>
<evidence type="ECO:0000256" key="10">
    <source>
        <dbReference type="HAMAP-Rule" id="MF_01820"/>
    </source>
</evidence>
<evidence type="ECO:0000256" key="1">
    <source>
        <dbReference type="ARBA" id="ARBA00022490"/>
    </source>
</evidence>
<keyword evidence="9 10" id="KW-0342">GTP-binding</keyword>
<keyword evidence="2 10" id="KW-0690">Ribosome biogenesis</keyword>
<proteinExistence type="inferred from homology"/>
<evidence type="ECO:0000259" key="12">
    <source>
        <dbReference type="PROSITE" id="PS50936"/>
    </source>
</evidence>
<sequence length="341" mass="38615">MYLSNLIGRIVEKQYNTYKVQTETGVEKAHLKGKIFQTIKNKSEFPCVGDWVELNECDGTLQITRVLERRTQISRQTAGNVTEEQVIAANIDYVAIVLGLDGGRNYSDRLLERLTTVAWNSGATPLVILNKADLNDEAEYVKFQAETIAPGVDIIVTSVEDGTGINALTNYLSKGKVAVFIGPSGVGKSTLTNALLKKDVQKTNEIRRKDKRGRHTTSTSFMFELESGAYIIDSPGLREVQAWAEEQNLDDTFSEIAELSQYCRFSDCKHEGEPGCAIQAELERGYISPERYDSYLHLKKELAFLNRRKAEKNNNVERQYDKQFSKMVKREMSKKLELKKY</sequence>
<dbReference type="InterPro" id="IPR010914">
    <property type="entry name" value="RsgA_GTPase_dom"/>
</dbReference>
<dbReference type="PROSITE" id="PS51721">
    <property type="entry name" value="G_CP"/>
    <property type="match status" value="1"/>
</dbReference>
<dbReference type="GO" id="GO:0005737">
    <property type="term" value="C:cytoplasm"/>
    <property type="evidence" value="ECO:0007669"/>
    <property type="project" value="UniProtKB-SubCell"/>
</dbReference>
<dbReference type="RefSeq" id="WP_212192028.1">
    <property type="nucleotide sequence ID" value="NZ_JAGTAR010000025.1"/>
</dbReference>
<evidence type="ECO:0000259" key="13">
    <source>
        <dbReference type="PROSITE" id="PS51721"/>
    </source>
</evidence>
<dbReference type="EMBL" id="JAGTAR010000025">
    <property type="protein sequence ID" value="MBR8537001.1"/>
    <property type="molecule type" value="Genomic_DNA"/>
</dbReference>
<keyword evidence="3 10" id="KW-0479">Metal-binding</keyword>
<feature type="coiled-coil region" evidence="11">
    <location>
        <begin position="295"/>
        <end position="322"/>
    </location>
</feature>
<dbReference type="InterPro" id="IPR027417">
    <property type="entry name" value="P-loop_NTPase"/>
</dbReference>
<dbReference type="GO" id="GO:0005525">
    <property type="term" value="F:GTP binding"/>
    <property type="evidence" value="ECO:0007669"/>
    <property type="project" value="UniProtKB-UniRule"/>
</dbReference>
<dbReference type="CDD" id="cd01854">
    <property type="entry name" value="YjeQ_EngC"/>
    <property type="match status" value="1"/>
</dbReference>
<accession>A0A941IXN9</accession>
<dbReference type="SUPFAM" id="SSF52540">
    <property type="entry name" value="P-loop containing nucleoside triphosphate hydrolases"/>
    <property type="match status" value="1"/>
</dbReference>
<evidence type="ECO:0000256" key="4">
    <source>
        <dbReference type="ARBA" id="ARBA00022730"/>
    </source>
</evidence>
<keyword evidence="5 10" id="KW-0547">Nucleotide-binding</keyword>
<evidence type="ECO:0000313" key="14">
    <source>
        <dbReference type="EMBL" id="MBR8537001.1"/>
    </source>
</evidence>
<feature type="binding site" evidence="10">
    <location>
        <position position="276"/>
    </location>
    <ligand>
        <name>Zn(2+)</name>
        <dbReference type="ChEBI" id="CHEBI:29105"/>
    </ligand>
</feature>
<reference evidence="14" key="2">
    <citation type="submission" date="2021-04" db="EMBL/GenBank/DDBJ databases">
        <authorList>
            <person name="Zhang T."/>
            <person name="Zhang Y."/>
            <person name="Lu D."/>
            <person name="Zuo D."/>
            <person name="Du Z."/>
        </authorList>
    </citation>
    <scope>NUCLEOTIDE SEQUENCE</scope>
    <source>
        <strain evidence="14">JR1</strain>
    </source>
</reference>
<dbReference type="Gene3D" id="1.10.40.50">
    <property type="entry name" value="Probable gtpase engc, domain 3"/>
    <property type="match status" value="1"/>
</dbReference>
<feature type="binding site" evidence="10">
    <location>
        <position position="270"/>
    </location>
    <ligand>
        <name>Zn(2+)</name>
        <dbReference type="ChEBI" id="CHEBI:29105"/>
    </ligand>
</feature>
<feature type="binding site" evidence="10">
    <location>
        <begin position="130"/>
        <end position="133"/>
    </location>
    <ligand>
        <name>GTP</name>
        <dbReference type="ChEBI" id="CHEBI:37565"/>
    </ligand>
</feature>
<dbReference type="GO" id="GO:0046872">
    <property type="term" value="F:metal ion binding"/>
    <property type="evidence" value="ECO:0007669"/>
    <property type="project" value="UniProtKB-KW"/>
</dbReference>
<evidence type="ECO:0000256" key="9">
    <source>
        <dbReference type="ARBA" id="ARBA00023134"/>
    </source>
</evidence>
<comment type="caution">
    <text evidence="14">The sequence shown here is derived from an EMBL/GenBank/DDBJ whole genome shotgun (WGS) entry which is preliminary data.</text>
</comment>
<dbReference type="GO" id="GO:0042274">
    <property type="term" value="P:ribosomal small subunit biogenesis"/>
    <property type="evidence" value="ECO:0007669"/>
    <property type="project" value="UniProtKB-UniRule"/>
</dbReference>
<feature type="domain" description="EngC GTPase" evidence="12">
    <location>
        <begin position="89"/>
        <end position="238"/>
    </location>
</feature>
<comment type="function">
    <text evidence="10">One of several proteins that assist in the late maturation steps of the functional core of the 30S ribosomal subunit. Helps release RbfA from mature subunits. May play a role in the assembly of ribosomal proteins into the subunit. Circularly permuted GTPase that catalyzes slow GTP hydrolysis, GTPase activity is stimulated by the 30S ribosomal subunit.</text>
</comment>
<keyword evidence="11" id="KW-0175">Coiled coil</keyword>
<organism evidence="14 15">
    <name type="scientific">Carboxylicivirga sediminis</name>
    <dbReference type="NCBI Taxonomy" id="2006564"/>
    <lineage>
        <taxon>Bacteria</taxon>
        <taxon>Pseudomonadati</taxon>
        <taxon>Bacteroidota</taxon>
        <taxon>Bacteroidia</taxon>
        <taxon>Marinilabiliales</taxon>
        <taxon>Marinilabiliaceae</taxon>
        <taxon>Carboxylicivirga</taxon>
    </lineage>
</organism>
<dbReference type="NCBIfam" id="TIGR00157">
    <property type="entry name" value="ribosome small subunit-dependent GTPase A"/>
    <property type="match status" value="1"/>
</dbReference>
<evidence type="ECO:0000256" key="11">
    <source>
        <dbReference type="SAM" id="Coils"/>
    </source>
</evidence>
<feature type="binding site" evidence="10">
    <location>
        <position position="263"/>
    </location>
    <ligand>
        <name>Zn(2+)</name>
        <dbReference type="ChEBI" id="CHEBI:29105"/>
    </ligand>
</feature>
<gene>
    <name evidence="10 14" type="primary">rsgA</name>
    <name evidence="14" type="ORF">KDU71_15620</name>
</gene>
<evidence type="ECO:0000256" key="8">
    <source>
        <dbReference type="ARBA" id="ARBA00022884"/>
    </source>
</evidence>
<feature type="binding site" evidence="10">
    <location>
        <begin position="182"/>
        <end position="190"/>
    </location>
    <ligand>
        <name>GTP</name>
        <dbReference type="ChEBI" id="CHEBI:37565"/>
    </ligand>
</feature>